<dbReference type="Pfam" id="PF05010">
    <property type="entry name" value="TACC_C"/>
    <property type="match status" value="1"/>
</dbReference>
<feature type="compositionally biased region" description="Polar residues" evidence="8">
    <location>
        <begin position="501"/>
        <end position="513"/>
    </location>
</feature>
<feature type="compositionally biased region" description="Polar residues" evidence="8">
    <location>
        <begin position="474"/>
        <end position="493"/>
    </location>
</feature>
<feature type="compositionally biased region" description="Basic and acidic residues" evidence="8">
    <location>
        <begin position="238"/>
        <end position="264"/>
    </location>
</feature>
<dbReference type="InterPro" id="IPR007707">
    <property type="entry name" value="TACC_C"/>
</dbReference>
<feature type="coiled-coil region" evidence="7">
    <location>
        <begin position="82"/>
        <end position="115"/>
    </location>
</feature>
<evidence type="ECO:0000256" key="4">
    <source>
        <dbReference type="ARBA" id="ARBA00022553"/>
    </source>
</evidence>
<dbReference type="EMBL" id="KA646547">
    <property type="protein sequence ID" value="AFP61176.1"/>
    <property type="molecule type" value="mRNA"/>
</dbReference>
<comment type="similarity">
    <text evidence="2">Belongs to the TACC family.</text>
</comment>
<feature type="region of interest" description="Disordered" evidence="8">
    <location>
        <begin position="294"/>
        <end position="462"/>
    </location>
</feature>
<feature type="compositionally biased region" description="Low complexity" evidence="8">
    <location>
        <begin position="1652"/>
        <end position="1667"/>
    </location>
</feature>
<dbReference type="InterPro" id="IPR039915">
    <property type="entry name" value="TACC"/>
</dbReference>
<proteinExistence type="evidence at transcript level"/>
<evidence type="ECO:0000313" key="10">
    <source>
        <dbReference type="EMBL" id="AFP61176.1"/>
    </source>
</evidence>
<feature type="compositionally biased region" description="Polar residues" evidence="8">
    <location>
        <begin position="175"/>
        <end position="188"/>
    </location>
</feature>
<feature type="compositionally biased region" description="Polar residues" evidence="8">
    <location>
        <begin position="156"/>
        <end position="168"/>
    </location>
</feature>
<feature type="domain" description="Transforming acidic coiled-coil-containing protein C-terminal" evidence="9">
    <location>
        <begin position="1711"/>
        <end position="1917"/>
    </location>
</feature>
<organism evidence="10">
    <name type="scientific">Musca domestica</name>
    <name type="common">House fly</name>
    <dbReference type="NCBI Taxonomy" id="7370"/>
    <lineage>
        <taxon>Eukaryota</taxon>
        <taxon>Metazoa</taxon>
        <taxon>Ecdysozoa</taxon>
        <taxon>Arthropoda</taxon>
        <taxon>Hexapoda</taxon>
        <taxon>Insecta</taxon>
        <taxon>Pterygota</taxon>
        <taxon>Neoptera</taxon>
        <taxon>Endopterygota</taxon>
        <taxon>Diptera</taxon>
        <taxon>Brachycera</taxon>
        <taxon>Muscomorpha</taxon>
        <taxon>Muscoidea</taxon>
        <taxon>Muscidae</taxon>
        <taxon>Musca</taxon>
    </lineage>
</organism>
<sequence>MEFISNLIKRPVSLVSGGGEVTDKPQESPTSRPTTIGSFENEESQGKDLEMEKEQQQITADDSPLRPNSTSRPTTIGSLEDVEILQNKINSLENMEISQEELNSLVKGVQEMENMEVHQKAEGGGVVPMENKQQIKTNGKLEDTAVLQTNCVGDNSFEISNKTQNENQDPIGCDLNQNETGDTNVTNEKSPDSNNHAKDGDSCDEQQKHLENVQRNVEQGKSENLKNEDQVLEGQNVSDDKQGDLKKDILEKKCEDTDNRDPESKNLNNPENIQSNVMEEKCTDLNNKDKVIEGQNISQEEINKDMLHKICQSTESKDQESENQTNPEKPQINVEDITQERAEEKATEIDNTNEEFKKCAASEEQGQMPVQTPTENEESNNSKNSQNIENRKSDAPSSNTEEKDVLDVTEEVEAKTAVGISQIPSNVKSIERELPNSQDASSEKQEDIINSPGAGEQEIPQQLKLEDISAINNQESCQNLNSPHQQSQIQENINKQKENEAQGNILTQNTLEESQTEVKSNDKEKKAEEIPLNLQDNSKGSSEPNRGSQENQSENNSNAEPQELQQTNKDLPNSCDEMPKPQIEISYYEHQEGTERPISSLSSSLNGNITDFIGVPEEILKEFDEEYLPPPPPPLLLPPDDDNSMQSQTPSPPPPPPVLTSSMTASQTIDELLSEITDNLTLAGINDEVLAIASPPQKSEHSPLSSKNSLNNSKTTPKTPTNNGAPQQTTAAGPAATSPAVFEANSTLHKFHVDPDLATGLFDDHQHQQQTAAMESQNTSGAAANKSSNKFVGLTEFDEAKIPELPGDLNPNIEDQYSVTFEECFIPTLTASLKAKELQTEKVRLSLPNEADNTSMSSANETFADCQDGNGVEDRDPLATTFAEQPALNTTVEVGDGECYESALLDDGDADATMDVGGYQTHAIEEAIASHPQQEIPASLDYEEEPMDVDMNATMEMIQNSAQNIENVEKAIQHAENILQNLEGPTQPIASKMEAKAENKEEEVEIKIIGSIAKPTESSKMTFVINPANIPNEPKGVVQHLEMEKSNHDISLNKSIELPLNKSKTLSSECVISAVNNEGGTAVEAGEKDSLDTTKESTASNSMDQKNLTINVMNTSNSSNASCKSPTSKLNVTTSLSTSTGSLKSSAPNSPSFPIKKTTSGSSFPQSPKLKIDSPKPTFLEKSDYTTNLENKAYEDASGNGDMNGTFVHPAPPGKNTNRRTFGVDQGSVLPDREENKRLTFNMDESSNNVPAENKRLTFNVQGEEVPPQLGTTFPTKEKSENTRRTFCLNDVSEQSNKTEEAMMAKARRTFNISSEEPTPMDTSYAPMDVDDNLPQNATMAIEARSNSPALDVTKAMTSAFNETRSQSPPLPTLQTRALQNQALANSSPPLPTMQKISNSPPLPTMQNRSQSPPLPAASMKNKFIANQSSESLNFIQKRPSIHGEILSEKEQSNIKMKDEKDIYYEKSTPSPMEEVFTAVSATSTTLTNTSGFSAFDQSSPTTSAQNKSLGQQIPDDEFQGNSNLILNPSDFDYLLTKGNNNTPVDRSSLLLKFDPLLGCPVPANQGQQTQQQQQQLHLQIPTNLNNNPCLSPTIEEDELNESTNRSFVVDNARTSLGSSGGVGGFGRSSVTGPALSSSAKLLKERSQEVKQQLLQQQQQNKRQLPQPGTKKNATMSVDVIKDMSLDNNDCNKTFENSNSTQPDDKQINYKMDELEKKVKNEVLKTEDIEKKLREAEQREEALIKRITEKDKTVAKMTGVIEAYEKAIAELIAEKEQLIQNYEKQLAEVKADRDSNYHHLTSLETTFSDLHVKYEKSKEMTCQLKGNEENLIAENRKNAENLRLQEQRYDKMKNHAMQQLEIANKKLEALAREHQLETTKLKALLKKEEIARSSMSEQLAQKSKENAELVKICDELISGQGS</sequence>
<dbReference type="VEuPathDB" id="VectorBase:MDOA006336"/>
<keyword evidence="3" id="KW-0963">Cytoplasm</keyword>
<feature type="compositionally biased region" description="Basic and acidic residues" evidence="8">
    <location>
        <begin position="44"/>
        <end position="55"/>
    </location>
</feature>
<feature type="coiled-coil region" evidence="7">
    <location>
        <begin position="1853"/>
        <end position="1887"/>
    </location>
</feature>
<feature type="compositionally biased region" description="Polar residues" evidence="8">
    <location>
        <begin position="851"/>
        <end position="861"/>
    </location>
</feature>
<dbReference type="PANTHER" id="PTHR13924:SF10">
    <property type="entry name" value="TRANSFORMING ACIDIC COILED-COIL PROTEIN, ISOFORM K"/>
    <property type="match status" value="1"/>
</dbReference>
<dbReference type="Gene3D" id="1.20.5.1700">
    <property type="match status" value="1"/>
</dbReference>
<feature type="compositionally biased region" description="Polar residues" evidence="8">
    <location>
        <begin position="768"/>
        <end position="785"/>
    </location>
</feature>
<dbReference type="PANTHER" id="PTHR13924">
    <property type="entry name" value="TRANSFORMING ACIDIC COILED-COIL CONTAINING PROTEIN 1/2"/>
    <property type="match status" value="1"/>
</dbReference>
<feature type="compositionally biased region" description="Low complexity" evidence="8">
    <location>
        <begin position="379"/>
        <end position="388"/>
    </location>
</feature>
<feature type="compositionally biased region" description="Low complexity" evidence="8">
    <location>
        <begin position="548"/>
        <end position="563"/>
    </location>
</feature>
<feature type="compositionally biased region" description="Low complexity" evidence="8">
    <location>
        <begin position="1127"/>
        <end position="1146"/>
    </location>
</feature>
<accession>T1PCQ0</accession>
<feature type="region of interest" description="Disordered" evidence="8">
    <location>
        <begin position="766"/>
        <end position="785"/>
    </location>
</feature>
<evidence type="ECO:0000256" key="2">
    <source>
        <dbReference type="ARBA" id="ARBA00009423"/>
    </source>
</evidence>
<feature type="compositionally biased region" description="Low complexity" evidence="8">
    <location>
        <begin position="702"/>
        <end position="737"/>
    </location>
</feature>
<feature type="region of interest" description="Disordered" evidence="8">
    <location>
        <begin position="621"/>
        <end position="662"/>
    </location>
</feature>
<dbReference type="GO" id="GO:0007097">
    <property type="term" value="P:nuclear migration"/>
    <property type="evidence" value="ECO:0007669"/>
    <property type="project" value="TreeGrafter"/>
</dbReference>
<keyword evidence="6" id="KW-0206">Cytoskeleton</keyword>
<feature type="coiled-coil region" evidence="7">
    <location>
        <begin position="1712"/>
        <end position="1792"/>
    </location>
</feature>
<evidence type="ECO:0000256" key="7">
    <source>
        <dbReference type="SAM" id="Coils"/>
    </source>
</evidence>
<feature type="compositionally biased region" description="Polar residues" evidence="8">
    <location>
        <begin position="27"/>
        <end position="38"/>
    </location>
</feature>
<feature type="compositionally biased region" description="Pro residues" evidence="8">
    <location>
        <begin position="628"/>
        <end position="637"/>
    </location>
</feature>
<feature type="region of interest" description="Disordered" evidence="8">
    <location>
        <begin position="850"/>
        <end position="876"/>
    </location>
</feature>
<feature type="region of interest" description="Disordered" evidence="8">
    <location>
        <begin position="156"/>
        <end position="279"/>
    </location>
</feature>
<comment type="subcellular location">
    <subcellularLocation>
        <location evidence="1">Cytoplasm</location>
        <location evidence="1">Cytoskeleton</location>
    </subcellularLocation>
</comment>
<feature type="region of interest" description="Disordered" evidence="8">
    <location>
        <begin position="119"/>
        <end position="141"/>
    </location>
</feature>
<feature type="region of interest" description="Disordered" evidence="8">
    <location>
        <begin position="695"/>
        <end position="737"/>
    </location>
</feature>
<evidence type="ECO:0000256" key="3">
    <source>
        <dbReference type="ARBA" id="ARBA00022490"/>
    </source>
</evidence>
<evidence type="ECO:0000259" key="9">
    <source>
        <dbReference type="Pfam" id="PF05010"/>
    </source>
</evidence>
<feature type="compositionally biased region" description="Basic and acidic residues" evidence="8">
    <location>
        <begin position="389"/>
        <end position="406"/>
    </location>
</feature>
<evidence type="ECO:0000256" key="5">
    <source>
        <dbReference type="ARBA" id="ARBA00023054"/>
    </source>
</evidence>
<feature type="compositionally biased region" description="Polar residues" evidence="8">
    <location>
        <begin position="56"/>
        <end position="77"/>
    </location>
</feature>
<evidence type="ECO:0000256" key="1">
    <source>
        <dbReference type="ARBA" id="ARBA00004245"/>
    </source>
</evidence>
<dbReference type="VEuPathDB" id="VectorBase:MDOMA2_005066"/>
<feature type="region of interest" description="Disordered" evidence="8">
    <location>
        <begin position="1083"/>
        <end position="1184"/>
    </location>
</feature>
<dbReference type="GO" id="GO:0005856">
    <property type="term" value="C:cytoskeleton"/>
    <property type="evidence" value="ECO:0007669"/>
    <property type="project" value="UniProtKB-SubCell"/>
</dbReference>
<protein>
    <submittedName>
        <fullName evidence="10">Transforming acidic coiled-coil-containing protein (TACC)</fullName>
    </submittedName>
</protein>
<evidence type="ECO:0000256" key="8">
    <source>
        <dbReference type="SAM" id="MobiDB-lite"/>
    </source>
</evidence>
<dbReference type="FunFam" id="1.20.5.1700:FF:000001">
    <property type="entry name" value="Transforming acidic coiled-coil-containing protein 1 isoform 2"/>
    <property type="match status" value="1"/>
</dbReference>
<feature type="compositionally biased region" description="Polar residues" evidence="8">
    <location>
        <begin position="534"/>
        <end position="547"/>
    </location>
</feature>
<feature type="compositionally biased region" description="Basic and acidic residues" evidence="8">
    <location>
        <begin position="338"/>
        <end position="361"/>
    </location>
</feature>
<feature type="region of interest" description="Disordered" evidence="8">
    <location>
        <begin position="1619"/>
        <end position="1673"/>
    </location>
</feature>
<name>T1PCQ0_MUSDO</name>
<feature type="compositionally biased region" description="Polar residues" evidence="8">
    <location>
        <begin position="1147"/>
        <end position="1166"/>
    </location>
</feature>
<feature type="compositionally biased region" description="Basic and acidic residues" evidence="8">
    <location>
        <begin position="1170"/>
        <end position="1184"/>
    </location>
</feature>
<dbReference type="GO" id="GO:0005737">
    <property type="term" value="C:cytoplasm"/>
    <property type="evidence" value="ECO:0007669"/>
    <property type="project" value="TreeGrafter"/>
</dbReference>
<evidence type="ECO:0000256" key="6">
    <source>
        <dbReference type="ARBA" id="ARBA00023212"/>
    </source>
</evidence>
<feature type="compositionally biased region" description="Polar residues" evidence="8">
    <location>
        <begin position="364"/>
        <end position="374"/>
    </location>
</feature>
<feature type="region of interest" description="Disordered" evidence="8">
    <location>
        <begin position="474"/>
        <end position="609"/>
    </location>
</feature>
<feature type="compositionally biased region" description="Basic and acidic residues" evidence="8">
    <location>
        <begin position="1085"/>
        <end position="1095"/>
    </location>
</feature>
<keyword evidence="5 7" id="KW-0175">Coiled coil</keyword>
<feature type="compositionally biased region" description="Polar residues" evidence="8">
    <location>
        <begin position="1096"/>
        <end position="1126"/>
    </location>
</feature>
<dbReference type="GO" id="GO:0007052">
    <property type="term" value="P:mitotic spindle organization"/>
    <property type="evidence" value="ECO:0007669"/>
    <property type="project" value="InterPro"/>
</dbReference>
<feature type="compositionally biased region" description="Polar residues" evidence="8">
    <location>
        <begin position="265"/>
        <end position="277"/>
    </location>
</feature>
<feature type="compositionally biased region" description="Basic and acidic residues" evidence="8">
    <location>
        <begin position="519"/>
        <end position="529"/>
    </location>
</feature>
<feature type="compositionally biased region" description="Basic and acidic residues" evidence="8">
    <location>
        <begin position="189"/>
        <end position="229"/>
    </location>
</feature>
<feature type="region of interest" description="Disordered" evidence="8">
    <location>
        <begin position="14"/>
        <end position="79"/>
    </location>
</feature>
<feature type="coiled-coil region" evidence="7">
    <location>
        <begin position="951"/>
        <end position="978"/>
    </location>
</feature>
<keyword evidence="4" id="KW-0597">Phosphoprotein</keyword>
<reference evidence="10" key="1">
    <citation type="submission" date="2012-08" db="EMBL/GenBank/DDBJ databases">
        <title>Transcriptome of adult Musca domestica launches a platform for comparative house fly gene expression and characterization of differential gene expression among resistant and susceptible house flies.</title>
        <authorList>
            <person name="Liu N."/>
            <person name="Zhang L."/>
            <person name="Li M."/>
            <person name="Reid W."/>
        </authorList>
    </citation>
    <scope>NUCLEOTIDE SEQUENCE</scope>
    <source>
        <strain evidence="10">ALHF</strain>
        <tissue evidence="10">Whole body</tissue>
    </source>
</reference>